<accession>Q4SYL8</accession>
<proteinExistence type="predicted"/>
<dbReference type="EMBL" id="CAAE01012022">
    <property type="protein sequence ID" value="CAF94264.1"/>
    <property type="molecule type" value="Genomic_DNA"/>
</dbReference>
<dbReference type="KEGG" id="tng:GSTEN00010263G001"/>
<organism evidence="2">
    <name type="scientific">Tetraodon nigroviridis</name>
    <name type="common">Spotted green pufferfish</name>
    <name type="synonym">Chelonodon nigroviridis</name>
    <dbReference type="NCBI Taxonomy" id="99883"/>
    <lineage>
        <taxon>Eukaryota</taxon>
        <taxon>Metazoa</taxon>
        <taxon>Chordata</taxon>
        <taxon>Craniata</taxon>
        <taxon>Vertebrata</taxon>
        <taxon>Euteleostomi</taxon>
        <taxon>Actinopterygii</taxon>
        <taxon>Neopterygii</taxon>
        <taxon>Teleostei</taxon>
        <taxon>Neoteleostei</taxon>
        <taxon>Acanthomorphata</taxon>
        <taxon>Eupercaria</taxon>
        <taxon>Tetraodontiformes</taxon>
        <taxon>Tetradontoidea</taxon>
        <taxon>Tetraodontidae</taxon>
        <taxon>Tetraodon</taxon>
    </lineage>
</organism>
<feature type="region of interest" description="Disordered" evidence="1">
    <location>
        <begin position="1"/>
        <end position="27"/>
    </location>
</feature>
<reference evidence="2" key="2">
    <citation type="submission" date="2004-02" db="EMBL/GenBank/DDBJ databases">
        <authorList>
            <consortium name="Genoscope"/>
            <consortium name="Whitehead Institute Centre for Genome Research"/>
        </authorList>
    </citation>
    <scope>NUCLEOTIDE SEQUENCE</scope>
</reference>
<dbReference type="AlphaFoldDB" id="Q4SYL8"/>
<sequence>HQQSTKVESVISGSKMKSAVSPAGRQTSLRLTDNTVLPARCQGEMQVNPTNKSSSLVVLLTFFPPSTLSSNKQEHSQGFPSNSSFCSLGFCNTELGRKCSSFPCKYSS</sequence>
<evidence type="ECO:0000256" key="1">
    <source>
        <dbReference type="SAM" id="MobiDB-lite"/>
    </source>
</evidence>
<feature type="non-terminal residue" evidence="2">
    <location>
        <position position="1"/>
    </location>
</feature>
<reference evidence="2" key="1">
    <citation type="journal article" date="2004" name="Nature">
        <title>Genome duplication in the teleost fish Tetraodon nigroviridis reveals the early vertebrate proto-karyotype.</title>
        <authorList>
            <person name="Jaillon O."/>
            <person name="Aury J.-M."/>
            <person name="Brunet F."/>
            <person name="Petit J.-L."/>
            <person name="Stange-Thomann N."/>
            <person name="Mauceli E."/>
            <person name="Bouneau L."/>
            <person name="Fischer C."/>
            <person name="Ozouf-Costaz C."/>
            <person name="Bernot A."/>
            <person name="Nicaud S."/>
            <person name="Jaffe D."/>
            <person name="Fisher S."/>
            <person name="Lutfalla G."/>
            <person name="Dossat C."/>
            <person name="Segurens B."/>
            <person name="Dasilva C."/>
            <person name="Salanoubat M."/>
            <person name="Levy M."/>
            <person name="Boudet N."/>
            <person name="Castellano S."/>
            <person name="Anthouard V."/>
            <person name="Jubin C."/>
            <person name="Castelli V."/>
            <person name="Katinka M."/>
            <person name="Vacherie B."/>
            <person name="Biemont C."/>
            <person name="Skalli Z."/>
            <person name="Cattolico L."/>
            <person name="Poulain J."/>
            <person name="De Berardinis V."/>
            <person name="Cruaud C."/>
            <person name="Duprat S."/>
            <person name="Brottier P."/>
            <person name="Coutanceau J.-P."/>
            <person name="Gouzy J."/>
            <person name="Parra G."/>
            <person name="Lardier G."/>
            <person name="Chapple C."/>
            <person name="McKernan K.J."/>
            <person name="McEwan P."/>
            <person name="Bosak S."/>
            <person name="Kellis M."/>
            <person name="Volff J.-N."/>
            <person name="Guigo R."/>
            <person name="Zody M.C."/>
            <person name="Mesirov J."/>
            <person name="Lindblad-Toh K."/>
            <person name="Birren B."/>
            <person name="Nusbaum C."/>
            <person name="Kahn D."/>
            <person name="Robinson-Rechavi M."/>
            <person name="Laudet V."/>
            <person name="Schachter V."/>
            <person name="Quetier F."/>
            <person name="Saurin W."/>
            <person name="Scarpelli C."/>
            <person name="Wincker P."/>
            <person name="Lander E.S."/>
            <person name="Weissenbach J."/>
            <person name="Roest Crollius H."/>
        </authorList>
    </citation>
    <scope>NUCLEOTIDE SEQUENCE [LARGE SCALE GENOMIC DNA]</scope>
</reference>
<gene>
    <name evidence="2" type="ORF">GSTENG00010263001</name>
</gene>
<evidence type="ECO:0000313" key="2">
    <source>
        <dbReference type="EMBL" id="CAF94264.1"/>
    </source>
</evidence>
<name>Q4SYL8_TETNG</name>
<protein>
    <submittedName>
        <fullName evidence="2">Chromosome undetermined SCAF12022, whole genome shotgun sequence</fullName>
    </submittedName>
</protein>